<reference evidence="3" key="1">
    <citation type="journal article" date="2017" name="Genome Biol.">
        <title>Comparative genomics reveals high biological diversity and specific adaptations in the industrially and medically important fungal genus Aspergillus.</title>
        <authorList>
            <person name="de Vries R.P."/>
            <person name="Riley R."/>
            <person name="Wiebenga A."/>
            <person name="Aguilar-Osorio G."/>
            <person name="Amillis S."/>
            <person name="Uchima C.A."/>
            <person name="Anderluh G."/>
            <person name="Asadollahi M."/>
            <person name="Askin M."/>
            <person name="Barry K."/>
            <person name="Battaglia E."/>
            <person name="Bayram O."/>
            <person name="Benocci T."/>
            <person name="Braus-Stromeyer S.A."/>
            <person name="Caldana C."/>
            <person name="Canovas D."/>
            <person name="Cerqueira G.C."/>
            <person name="Chen F."/>
            <person name="Chen W."/>
            <person name="Choi C."/>
            <person name="Clum A."/>
            <person name="Dos Santos R.A."/>
            <person name="Damasio A.R."/>
            <person name="Diallinas G."/>
            <person name="Emri T."/>
            <person name="Fekete E."/>
            <person name="Flipphi M."/>
            <person name="Freyberg S."/>
            <person name="Gallo A."/>
            <person name="Gournas C."/>
            <person name="Habgood R."/>
            <person name="Hainaut M."/>
            <person name="Harispe M.L."/>
            <person name="Henrissat B."/>
            <person name="Hilden K.S."/>
            <person name="Hope R."/>
            <person name="Hossain A."/>
            <person name="Karabika E."/>
            <person name="Karaffa L."/>
            <person name="Karanyi Z."/>
            <person name="Krasevec N."/>
            <person name="Kuo A."/>
            <person name="Kusch H."/>
            <person name="LaButti K."/>
            <person name="Lagendijk E.L."/>
            <person name="Lapidus A."/>
            <person name="Levasseur A."/>
            <person name="Lindquist E."/>
            <person name="Lipzen A."/>
            <person name="Logrieco A.F."/>
            <person name="MacCabe A."/>
            <person name="Maekelae M.R."/>
            <person name="Malavazi I."/>
            <person name="Melin P."/>
            <person name="Meyer V."/>
            <person name="Mielnichuk N."/>
            <person name="Miskei M."/>
            <person name="Molnar A.P."/>
            <person name="Mule G."/>
            <person name="Ngan C.Y."/>
            <person name="Orejas M."/>
            <person name="Orosz E."/>
            <person name="Ouedraogo J.P."/>
            <person name="Overkamp K.M."/>
            <person name="Park H.-S."/>
            <person name="Perrone G."/>
            <person name="Piumi F."/>
            <person name="Punt P.J."/>
            <person name="Ram A.F."/>
            <person name="Ramon A."/>
            <person name="Rauscher S."/>
            <person name="Record E."/>
            <person name="Riano-Pachon D.M."/>
            <person name="Robert V."/>
            <person name="Roehrig J."/>
            <person name="Ruller R."/>
            <person name="Salamov A."/>
            <person name="Salih N.S."/>
            <person name="Samson R.A."/>
            <person name="Sandor E."/>
            <person name="Sanguinetti M."/>
            <person name="Schuetze T."/>
            <person name="Sepcic K."/>
            <person name="Shelest E."/>
            <person name="Sherlock G."/>
            <person name="Sophianopoulou V."/>
            <person name="Squina F.M."/>
            <person name="Sun H."/>
            <person name="Susca A."/>
            <person name="Todd R.B."/>
            <person name="Tsang A."/>
            <person name="Unkles S.E."/>
            <person name="van de Wiele N."/>
            <person name="van Rossen-Uffink D."/>
            <person name="Oliveira J.V."/>
            <person name="Vesth T.C."/>
            <person name="Visser J."/>
            <person name="Yu J.-H."/>
            <person name="Zhou M."/>
            <person name="Andersen M.R."/>
            <person name="Archer D.B."/>
            <person name="Baker S.E."/>
            <person name="Benoit I."/>
            <person name="Brakhage A.A."/>
            <person name="Braus G.H."/>
            <person name="Fischer R."/>
            <person name="Frisvad J.C."/>
            <person name="Goldman G.H."/>
            <person name="Houbraken J."/>
            <person name="Oakley B."/>
            <person name="Pocsi I."/>
            <person name="Scazzocchio C."/>
            <person name="Seiboth B."/>
            <person name="vanKuyk P.A."/>
            <person name="Wortman J."/>
            <person name="Dyer P.S."/>
            <person name="Grigoriev I.V."/>
        </authorList>
    </citation>
    <scope>NUCLEOTIDE SEQUENCE [LARGE SCALE GENOMIC DNA]</scope>
    <source>
        <strain evidence="3">CBS 506.65</strain>
    </source>
</reference>
<feature type="compositionally biased region" description="Basic and acidic residues" evidence="1">
    <location>
        <begin position="708"/>
        <end position="756"/>
    </location>
</feature>
<feature type="compositionally biased region" description="Basic residues" evidence="1">
    <location>
        <begin position="591"/>
        <end position="608"/>
    </location>
</feature>
<feature type="compositionally biased region" description="Low complexity" evidence="1">
    <location>
        <begin position="217"/>
        <end position="226"/>
    </location>
</feature>
<feature type="compositionally biased region" description="Basic and acidic residues" evidence="1">
    <location>
        <begin position="565"/>
        <end position="590"/>
    </location>
</feature>
<dbReference type="STRING" id="1073090.A0A1L9SR73"/>
<feature type="region of interest" description="Disordered" evidence="1">
    <location>
        <begin position="212"/>
        <end position="231"/>
    </location>
</feature>
<organism evidence="2 3">
    <name type="scientific">Penicilliopsis zonata CBS 506.65</name>
    <dbReference type="NCBI Taxonomy" id="1073090"/>
    <lineage>
        <taxon>Eukaryota</taxon>
        <taxon>Fungi</taxon>
        <taxon>Dikarya</taxon>
        <taxon>Ascomycota</taxon>
        <taxon>Pezizomycotina</taxon>
        <taxon>Eurotiomycetes</taxon>
        <taxon>Eurotiomycetidae</taxon>
        <taxon>Eurotiales</taxon>
        <taxon>Aspergillaceae</taxon>
        <taxon>Penicilliopsis</taxon>
    </lineage>
</organism>
<dbReference type="EMBL" id="KV878337">
    <property type="protein sequence ID" value="OJJ49607.1"/>
    <property type="molecule type" value="Genomic_DNA"/>
</dbReference>
<feature type="compositionally biased region" description="Basic and acidic residues" evidence="1">
    <location>
        <begin position="649"/>
        <end position="659"/>
    </location>
</feature>
<feature type="compositionally biased region" description="Basic and acidic residues" evidence="1">
    <location>
        <begin position="548"/>
        <end position="557"/>
    </location>
</feature>
<dbReference type="RefSeq" id="XP_022584117.1">
    <property type="nucleotide sequence ID" value="XM_022730571.1"/>
</dbReference>
<dbReference type="GeneID" id="34617035"/>
<dbReference type="Proteomes" id="UP000184188">
    <property type="component" value="Unassembled WGS sequence"/>
</dbReference>
<feature type="compositionally biased region" description="Pro residues" evidence="1">
    <location>
        <begin position="1"/>
        <end position="11"/>
    </location>
</feature>
<feature type="compositionally biased region" description="Basic and acidic residues" evidence="1">
    <location>
        <begin position="794"/>
        <end position="804"/>
    </location>
</feature>
<evidence type="ECO:0000313" key="2">
    <source>
        <dbReference type="EMBL" id="OJJ49607.1"/>
    </source>
</evidence>
<proteinExistence type="predicted"/>
<feature type="region of interest" description="Disordered" evidence="1">
    <location>
        <begin position="1"/>
        <end position="55"/>
    </location>
</feature>
<dbReference type="VEuPathDB" id="FungiDB:ASPZODRAFT_980705"/>
<sequence>MDSDDVPPPPYSTVDPLANSAQPLQYRREALERSPTADQARPASGHQSVAYTAPPDHFSSAASYFTERPPTVIDESRTVLQHHLTIYPRSQSKDFPRRPRCWNSRRDEIAQQDWDTFLKFLFPSHLGLASASDHLPRRLRAEIQRDRKDRPQETDDQRSARIAAVVEEWNLNFFEPRATRVVFVYVTDPEHAPASPLCPKCYPAATKASQDGQSIVSGESAGGASSQQDTWPVGLQGQPYNAQGPNGMFAHRANTMPNFPSNQAAPGPFHHSPFFPYGAPPHHLPGHHSPYPPPPPPNLAPAPQWNNWGWSQPPYASQYPPPSNANGPLGWITSLASQAQKYGERIGEQAQQYGDQISAQAQLYGQKVEEHALAQGRWFEKHTSHGGRKVEGFFGGFNSRPYDPGRLSGEHKLNQVTPMAANNNSERASPVIPPAPARALTEPNMATHNQARRHRSDSMSSSVSESSLSSVDSLLTTSDLSASDYANIRAQLLSLDGQHDRELYNTAVGLHRQLEELNAYRRQARINGLDRPGPWRHGRGYHHGGRGGRWESPEQHQQKWAAKRATKEEMRATKKALREVLRRARDEHREQRRSRRALRRQERRSRRNRGNEDTDAETQPGNEEEEEEKEEKEASEEPVPLSRELSSLRLDENPIERFRTAPLPVSPIEQSTPGSEIGSLTTPSTNSSHGSSQGVGTPSSTGPTKGLSRGEHKLRVKELLKQAKEQRKKEEKQRKEEKQKKKDKSKKEDKTSKTTREASQPSSPATSRPDVSFARGSGLTPWSGDRGQQSGVMKRAEQAEDRKQ</sequence>
<evidence type="ECO:0000256" key="1">
    <source>
        <dbReference type="SAM" id="MobiDB-lite"/>
    </source>
</evidence>
<feature type="compositionally biased region" description="Low complexity" evidence="1">
    <location>
        <begin position="637"/>
        <end position="648"/>
    </location>
</feature>
<keyword evidence="3" id="KW-1185">Reference proteome</keyword>
<feature type="region of interest" description="Disordered" evidence="1">
    <location>
        <begin position="436"/>
        <end position="464"/>
    </location>
</feature>
<feature type="compositionally biased region" description="Polar residues" evidence="1">
    <location>
        <begin position="757"/>
        <end position="766"/>
    </location>
</feature>
<protein>
    <submittedName>
        <fullName evidence="2">Uncharacterized protein</fullName>
    </submittedName>
</protein>
<feature type="compositionally biased region" description="Acidic residues" evidence="1">
    <location>
        <begin position="622"/>
        <end position="636"/>
    </location>
</feature>
<accession>A0A1L9SR73</accession>
<evidence type="ECO:0000313" key="3">
    <source>
        <dbReference type="Proteomes" id="UP000184188"/>
    </source>
</evidence>
<feature type="region of interest" description="Disordered" evidence="1">
    <location>
        <begin position="531"/>
        <end position="804"/>
    </location>
</feature>
<dbReference type="AlphaFoldDB" id="A0A1L9SR73"/>
<feature type="compositionally biased region" description="Basic residues" evidence="1">
    <location>
        <begin position="534"/>
        <end position="546"/>
    </location>
</feature>
<name>A0A1L9SR73_9EURO</name>
<gene>
    <name evidence="2" type="ORF">ASPZODRAFT_980705</name>
</gene>
<feature type="compositionally biased region" description="Polar residues" evidence="1">
    <location>
        <begin position="668"/>
        <end position="703"/>
    </location>
</feature>
<dbReference type="OrthoDB" id="5408998at2759"/>